<sequence>MSCACLPQLNKSKEDGTQCGNVHQVEILGSSGLLNNWLSTKSGENGPQAGFDFVWPSYDFTKNLTDMSDLGDDLR</sequence>
<dbReference type="EMBL" id="UYRR01018089">
    <property type="protein sequence ID" value="VDK29261.1"/>
    <property type="molecule type" value="Genomic_DNA"/>
</dbReference>
<gene>
    <name evidence="1" type="ORF">ASIM_LOCUS7466</name>
</gene>
<protein>
    <submittedName>
        <fullName evidence="1 3">Uncharacterized protein</fullName>
    </submittedName>
</protein>
<evidence type="ECO:0000313" key="1">
    <source>
        <dbReference type="EMBL" id="VDK29261.1"/>
    </source>
</evidence>
<organism evidence="3">
    <name type="scientific">Anisakis simplex</name>
    <name type="common">Herring worm</name>
    <dbReference type="NCBI Taxonomy" id="6269"/>
    <lineage>
        <taxon>Eukaryota</taxon>
        <taxon>Metazoa</taxon>
        <taxon>Ecdysozoa</taxon>
        <taxon>Nematoda</taxon>
        <taxon>Chromadorea</taxon>
        <taxon>Rhabditida</taxon>
        <taxon>Spirurina</taxon>
        <taxon>Ascaridomorpha</taxon>
        <taxon>Ascaridoidea</taxon>
        <taxon>Anisakidae</taxon>
        <taxon>Anisakis</taxon>
        <taxon>Anisakis simplex complex</taxon>
    </lineage>
</organism>
<evidence type="ECO:0000313" key="3">
    <source>
        <dbReference type="WBParaSite" id="ASIM_0000770701-mRNA-1"/>
    </source>
</evidence>
<evidence type="ECO:0000313" key="2">
    <source>
        <dbReference type="Proteomes" id="UP000267096"/>
    </source>
</evidence>
<dbReference type="AlphaFoldDB" id="A0A0M3JJ89"/>
<accession>A0A0M3JJ89</accession>
<keyword evidence="2" id="KW-1185">Reference proteome</keyword>
<reference evidence="3" key="1">
    <citation type="submission" date="2017-02" db="UniProtKB">
        <authorList>
            <consortium name="WormBaseParasite"/>
        </authorList>
    </citation>
    <scope>IDENTIFICATION</scope>
</reference>
<dbReference type="WBParaSite" id="ASIM_0000770701-mRNA-1">
    <property type="protein sequence ID" value="ASIM_0000770701-mRNA-1"/>
    <property type="gene ID" value="ASIM_0000770701"/>
</dbReference>
<dbReference type="Proteomes" id="UP000267096">
    <property type="component" value="Unassembled WGS sequence"/>
</dbReference>
<reference evidence="1 2" key="2">
    <citation type="submission" date="2018-11" db="EMBL/GenBank/DDBJ databases">
        <authorList>
            <consortium name="Pathogen Informatics"/>
        </authorList>
    </citation>
    <scope>NUCLEOTIDE SEQUENCE [LARGE SCALE GENOMIC DNA]</scope>
</reference>
<name>A0A0M3JJ89_ANISI</name>
<proteinExistence type="predicted"/>